<proteinExistence type="inferred from homology"/>
<evidence type="ECO:0000313" key="8">
    <source>
        <dbReference type="EMBL" id="MBC3766531.1"/>
    </source>
</evidence>
<dbReference type="GO" id="GO:0016020">
    <property type="term" value="C:membrane"/>
    <property type="evidence" value="ECO:0007669"/>
    <property type="project" value="UniProtKB-SubCell"/>
</dbReference>
<dbReference type="InterPro" id="IPR037185">
    <property type="entry name" value="EmrE-like"/>
</dbReference>
<keyword evidence="5 6" id="KW-0472">Membrane</keyword>
<comment type="subcellular location">
    <subcellularLocation>
        <location evidence="1">Membrane</location>
        <topology evidence="1">Multi-pass membrane protein</topology>
    </subcellularLocation>
</comment>
<feature type="transmembrane region" description="Helical" evidence="6">
    <location>
        <begin position="94"/>
        <end position="115"/>
    </location>
</feature>
<keyword evidence="3 6" id="KW-0812">Transmembrane</keyword>
<organism evidence="8 9">
    <name type="scientific">Neptunicella marina</name>
    <dbReference type="NCBI Taxonomy" id="2125989"/>
    <lineage>
        <taxon>Bacteria</taxon>
        <taxon>Pseudomonadati</taxon>
        <taxon>Pseudomonadota</taxon>
        <taxon>Gammaproteobacteria</taxon>
        <taxon>Alteromonadales</taxon>
        <taxon>Alteromonadaceae</taxon>
        <taxon>Neptunicella</taxon>
    </lineage>
</organism>
<evidence type="ECO:0000313" key="9">
    <source>
        <dbReference type="Proteomes" id="UP000601768"/>
    </source>
</evidence>
<feature type="transmembrane region" description="Helical" evidence="6">
    <location>
        <begin position="149"/>
        <end position="170"/>
    </location>
</feature>
<dbReference type="Pfam" id="PF00892">
    <property type="entry name" value="EamA"/>
    <property type="match status" value="2"/>
</dbReference>
<gene>
    <name evidence="8" type="ORF">H8B19_11645</name>
</gene>
<dbReference type="EMBL" id="JACNEP010000008">
    <property type="protein sequence ID" value="MBC3766531.1"/>
    <property type="molecule type" value="Genomic_DNA"/>
</dbReference>
<keyword evidence="9" id="KW-1185">Reference proteome</keyword>
<evidence type="ECO:0000256" key="6">
    <source>
        <dbReference type="SAM" id="Phobius"/>
    </source>
</evidence>
<evidence type="ECO:0000256" key="1">
    <source>
        <dbReference type="ARBA" id="ARBA00004141"/>
    </source>
</evidence>
<keyword evidence="4 6" id="KW-1133">Transmembrane helix</keyword>
<comment type="similarity">
    <text evidence="2">Belongs to the EamA transporter family.</text>
</comment>
<dbReference type="InterPro" id="IPR000620">
    <property type="entry name" value="EamA_dom"/>
</dbReference>
<feature type="transmembrane region" description="Helical" evidence="6">
    <location>
        <begin position="182"/>
        <end position="201"/>
    </location>
</feature>
<feature type="transmembrane region" description="Helical" evidence="6">
    <location>
        <begin position="269"/>
        <end position="287"/>
    </location>
</feature>
<evidence type="ECO:0000256" key="3">
    <source>
        <dbReference type="ARBA" id="ARBA00022692"/>
    </source>
</evidence>
<dbReference type="SUPFAM" id="SSF103481">
    <property type="entry name" value="Multidrug resistance efflux transporter EmrE"/>
    <property type="match status" value="2"/>
</dbReference>
<dbReference type="PANTHER" id="PTHR32322:SF2">
    <property type="entry name" value="EAMA DOMAIN-CONTAINING PROTEIN"/>
    <property type="match status" value="1"/>
</dbReference>
<dbReference type="Proteomes" id="UP000601768">
    <property type="component" value="Unassembled WGS sequence"/>
</dbReference>
<evidence type="ECO:0000256" key="5">
    <source>
        <dbReference type="ARBA" id="ARBA00023136"/>
    </source>
</evidence>
<feature type="transmembrane region" description="Helical" evidence="6">
    <location>
        <begin position="66"/>
        <end position="88"/>
    </location>
</feature>
<accession>A0A8J6ITS2</accession>
<evidence type="ECO:0000256" key="4">
    <source>
        <dbReference type="ARBA" id="ARBA00022989"/>
    </source>
</evidence>
<feature type="domain" description="EamA" evidence="7">
    <location>
        <begin position="5"/>
        <end position="134"/>
    </location>
</feature>
<feature type="domain" description="EamA" evidence="7">
    <location>
        <begin position="152"/>
        <end position="286"/>
    </location>
</feature>
<dbReference type="PANTHER" id="PTHR32322">
    <property type="entry name" value="INNER MEMBRANE TRANSPORTER"/>
    <property type="match status" value="1"/>
</dbReference>
<dbReference type="RefSeq" id="WP_186507061.1">
    <property type="nucleotide sequence ID" value="NZ_JACNEP010000008.1"/>
</dbReference>
<reference evidence="8" key="2">
    <citation type="submission" date="2020-08" db="EMBL/GenBank/DDBJ databases">
        <authorList>
            <person name="Lai Q."/>
        </authorList>
    </citation>
    <scope>NUCLEOTIDE SEQUENCE</scope>
    <source>
        <strain evidence="8">S27-2</strain>
    </source>
</reference>
<feature type="transmembrane region" description="Helical" evidence="6">
    <location>
        <begin position="7"/>
        <end position="29"/>
    </location>
</feature>
<feature type="transmembrane region" description="Helical" evidence="6">
    <location>
        <begin position="213"/>
        <end position="235"/>
    </location>
</feature>
<comment type="caution">
    <text evidence="8">The sequence shown here is derived from an EMBL/GenBank/DDBJ whole genome shotgun (WGS) entry which is preliminary data.</text>
</comment>
<feature type="transmembrane region" description="Helical" evidence="6">
    <location>
        <begin position="242"/>
        <end position="263"/>
    </location>
</feature>
<feature type="transmembrane region" description="Helical" evidence="6">
    <location>
        <begin position="35"/>
        <end position="54"/>
    </location>
</feature>
<feature type="transmembrane region" description="Helical" evidence="6">
    <location>
        <begin position="120"/>
        <end position="137"/>
    </location>
</feature>
<sequence length="296" mass="31987">MQSKRWLVYALITTLTWGLWGALTAVFASESVPSTVVYSIWAVTMIVPCIVALKRIGWKLEVDGRSIFLGCAIGFLGSGGQMLLFYAVNSGPAYLIFPIVSLSPIVTIILSFMLLKERTGWLGITGIVLALMALPLFEYSPTNDHQHYGVLWFVLALAVLFAWGIQAFCMKFSNNHMSAESIFFYMTVTALALIPVAVAMTNFDGSLDFSANTLLKTAAIQVLNSIGALCLVYAFRYGKAIVVAPLANAGAPLISTVLTILLLSVVPTTVKIIGIILATIAAVILAMEPEDTEHEN</sequence>
<name>A0A8J6ITS2_9ALTE</name>
<dbReference type="AlphaFoldDB" id="A0A8J6ITS2"/>
<protein>
    <submittedName>
        <fullName evidence="8">DMT family transporter</fullName>
    </submittedName>
</protein>
<dbReference type="InterPro" id="IPR050638">
    <property type="entry name" value="AA-Vitamin_Transporters"/>
</dbReference>
<evidence type="ECO:0000256" key="2">
    <source>
        <dbReference type="ARBA" id="ARBA00007362"/>
    </source>
</evidence>
<reference evidence="8" key="1">
    <citation type="journal article" date="2018" name="Int. J. Syst. Evol. Microbiol.">
        <title>Neptunicella marina gen. nov., sp. nov., isolated from surface seawater.</title>
        <authorList>
            <person name="Liu X."/>
            <person name="Lai Q."/>
            <person name="Du Y."/>
            <person name="Zhang X."/>
            <person name="Liu Z."/>
            <person name="Sun F."/>
            <person name="Shao Z."/>
        </authorList>
    </citation>
    <scope>NUCLEOTIDE SEQUENCE</scope>
    <source>
        <strain evidence="8">S27-2</strain>
    </source>
</reference>
<evidence type="ECO:0000259" key="7">
    <source>
        <dbReference type="Pfam" id="PF00892"/>
    </source>
</evidence>